<dbReference type="NCBIfam" id="NF041757">
    <property type="entry name" value="EfeO"/>
    <property type="match status" value="1"/>
</dbReference>
<accession>A0A1J4N3G3</accession>
<dbReference type="InterPro" id="IPR038352">
    <property type="entry name" value="Imelysin_sf"/>
</dbReference>
<dbReference type="EMBL" id="JZDQ02000018">
    <property type="protein sequence ID" value="OIJ26102.1"/>
    <property type="molecule type" value="Genomic_DNA"/>
</dbReference>
<gene>
    <name evidence="6" type="ORF">UG56_013835</name>
</gene>
<dbReference type="CDD" id="cd14656">
    <property type="entry name" value="Imelysin-like_EfeO"/>
    <property type="match status" value="1"/>
</dbReference>
<dbReference type="GO" id="GO:0030313">
    <property type="term" value="C:cell envelope"/>
    <property type="evidence" value="ECO:0007669"/>
    <property type="project" value="UniProtKB-SubCell"/>
</dbReference>
<comment type="similarity">
    <text evidence="2">Belongs to the EfeM/EfeO family.</text>
</comment>
<evidence type="ECO:0000259" key="5">
    <source>
        <dbReference type="Pfam" id="PF09375"/>
    </source>
</evidence>
<feature type="signal peptide" evidence="4">
    <location>
        <begin position="1"/>
        <end position="20"/>
    </location>
</feature>
<evidence type="ECO:0000313" key="7">
    <source>
        <dbReference type="Proteomes" id="UP000033772"/>
    </source>
</evidence>
<dbReference type="InterPro" id="IPR018976">
    <property type="entry name" value="Imelysin-like"/>
</dbReference>
<reference evidence="6" key="1">
    <citation type="submission" date="2016-10" db="EMBL/GenBank/DDBJ databases">
        <title>Draft Genome Sequence of Nocardioides luteus Strain BAFB, an Alkane-Degrading Bacterium Isolated from JP-7 Polluted Soil.</title>
        <authorList>
            <person name="Brown L."/>
            <person name="Ruiz O.N."/>
            <person name="Gunasekera T."/>
        </authorList>
    </citation>
    <scope>NUCLEOTIDE SEQUENCE [LARGE SCALE GENOMIC DNA]</scope>
    <source>
        <strain evidence="6">BAFB</strain>
    </source>
</reference>
<dbReference type="Gene3D" id="1.20.1420.20">
    <property type="entry name" value="M75 peptidase, HXXE motif"/>
    <property type="match status" value="1"/>
</dbReference>
<keyword evidence="7" id="KW-1185">Reference proteome</keyword>
<dbReference type="InterPro" id="IPR053377">
    <property type="entry name" value="Iron_uptake_EfeM/EfeO"/>
</dbReference>
<dbReference type="InterPro" id="IPR034981">
    <property type="entry name" value="Imelysin-like_EfeO/Algp7"/>
</dbReference>
<comment type="caution">
    <text evidence="6">The sequence shown here is derived from an EMBL/GenBank/DDBJ whole genome shotgun (WGS) entry which is preliminary data.</text>
</comment>
<dbReference type="PROSITE" id="PS51257">
    <property type="entry name" value="PROKAR_LIPOPROTEIN"/>
    <property type="match status" value="1"/>
</dbReference>
<dbReference type="PANTHER" id="PTHR39192:SF1">
    <property type="entry name" value="IRON UPTAKE SYSTEM COMPONENT EFEO"/>
    <property type="match status" value="1"/>
</dbReference>
<dbReference type="PANTHER" id="PTHR39192">
    <property type="entry name" value="IRON UPTAKE SYSTEM COMPONENT EFEO"/>
    <property type="match status" value="1"/>
</dbReference>
<organism evidence="6 7">
    <name type="scientific">Nocardioides luteus</name>
    <dbReference type="NCBI Taxonomy" id="1844"/>
    <lineage>
        <taxon>Bacteria</taxon>
        <taxon>Bacillati</taxon>
        <taxon>Actinomycetota</taxon>
        <taxon>Actinomycetes</taxon>
        <taxon>Propionibacteriales</taxon>
        <taxon>Nocardioidaceae</taxon>
        <taxon>Nocardioides</taxon>
    </lineage>
</organism>
<sequence length="401" mass="42083">MSRKAISVAALTALCLTGLAACGSDTDDSAAPKKKGASQVAVTLVSGSDGDVCKLDTDTAAAGPVTFTVTNESAAGLTEVELMDGQKILGEKENLAPGLPGSSFTLTLGGGDYEIYCPGASAERVPFEVTGEAAAEPTGDAAELLASGSEDYTTYVRTQIDAMVVGVQKLQKAVDSGDVAAAQKAYADARPFYEKIESDVEGFVMDGFDPTDNKGNLDYLIDMRASNLDEAVGWSGFHAVERDLFQAKKITDQTKKYAADLVTNVTKLAEVGKTLEFKPEDLANGAAALLEEVQSGKITGEEEAYSHIDLVDFANNVEGAQQAYAALRPGLEKIDAELVKTIDGRFTAVTDDLEGYKDPQALGGYRPYTAELKASDGKKLSATVQSLQDVLGRLAEKAATA</sequence>
<feature type="domain" description="Imelysin-like" evidence="5">
    <location>
        <begin position="150"/>
        <end position="390"/>
    </location>
</feature>
<feature type="chain" id="PRO_5039010023" evidence="4">
    <location>
        <begin position="21"/>
        <end position="401"/>
    </location>
</feature>
<dbReference type="OrthoDB" id="7348379at2"/>
<evidence type="ECO:0000256" key="2">
    <source>
        <dbReference type="ARBA" id="ARBA00005989"/>
    </source>
</evidence>
<dbReference type="Pfam" id="PF09375">
    <property type="entry name" value="Peptidase_M75"/>
    <property type="match status" value="1"/>
</dbReference>
<evidence type="ECO:0000313" key="6">
    <source>
        <dbReference type="EMBL" id="OIJ26102.1"/>
    </source>
</evidence>
<evidence type="ECO:0000256" key="3">
    <source>
        <dbReference type="ARBA" id="ARBA00022729"/>
    </source>
</evidence>
<name>A0A1J4N3G3_9ACTN</name>
<evidence type="ECO:0000256" key="1">
    <source>
        <dbReference type="ARBA" id="ARBA00004196"/>
    </source>
</evidence>
<keyword evidence="3 4" id="KW-0732">Signal</keyword>
<dbReference type="AlphaFoldDB" id="A0A1J4N3G3"/>
<dbReference type="STRING" id="1844.UG56_013835"/>
<dbReference type="RefSeq" id="WP_052693389.1">
    <property type="nucleotide sequence ID" value="NZ_JZDQ02000018.1"/>
</dbReference>
<evidence type="ECO:0000256" key="4">
    <source>
        <dbReference type="SAM" id="SignalP"/>
    </source>
</evidence>
<comment type="subcellular location">
    <subcellularLocation>
        <location evidence="1">Cell envelope</location>
    </subcellularLocation>
</comment>
<protein>
    <submittedName>
        <fullName evidence="6">Peptidase M75</fullName>
    </submittedName>
</protein>
<proteinExistence type="inferred from homology"/>
<dbReference type="Proteomes" id="UP000033772">
    <property type="component" value="Unassembled WGS sequence"/>
</dbReference>
<dbReference type="InterPro" id="IPR050894">
    <property type="entry name" value="EfeM/EfeO_iron_uptake"/>
</dbReference>